<dbReference type="SMART" id="SM00717">
    <property type="entry name" value="SANT"/>
    <property type="match status" value="2"/>
</dbReference>
<dbReference type="EMBL" id="SRPR01000977">
    <property type="protein sequence ID" value="KAG5949866.1"/>
    <property type="molecule type" value="Genomic_DNA"/>
</dbReference>
<dbReference type="PROSITE" id="PS50090">
    <property type="entry name" value="MYB_LIKE"/>
    <property type="match status" value="2"/>
</dbReference>
<sequence>MGPSPQQQTQPSVVVTPNRGLWSPHEDYMLKRRVMEKGTHDWVEKSKYVGTRTAKQCRERWYQSLKPDLNRSRITKEEGDIIIDRATRKGQGWAEIARQLKGRSDNLVKNWYYGRKKRSE</sequence>
<evidence type="ECO:0000313" key="3">
    <source>
        <dbReference type="EMBL" id="KAG5949866.1"/>
    </source>
</evidence>
<dbReference type="Proteomes" id="UP000742024">
    <property type="component" value="Unassembled WGS sequence"/>
</dbReference>
<evidence type="ECO:0000259" key="2">
    <source>
        <dbReference type="PROSITE" id="PS51294"/>
    </source>
</evidence>
<comment type="caution">
    <text evidence="3">The sequence shown here is derived from an EMBL/GenBank/DDBJ whole genome shotgun (WGS) entry which is preliminary data.</text>
</comment>
<gene>
    <name evidence="3" type="ORF">E4U57_008192</name>
</gene>
<dbReference type="PROSITE" id="PS51294">
    <property type="entry name" value="HTH_MYB"/>
    <property type="match status" value="2"/>
</dbReference>
<proteinExistence type="predicted"/>
<dbReference type="Gene3D" id="1.10.10.60">
    <property type="entry name" value="Homeodomain-like"/>
    <property type="match status" value="2"/>
</dbReference>
<dbReference type="PANTHER" id="PTHR45614:SF25">
    <property type="entry name" value="MYB PROTEIN"/>
    <property type="match status" value="1"/>
</dbReference>
<dbReference type="CDD" id="cd00167">
    <property type="entry name" value="SANT"/>
    <property type="match status" value="2"/>
</dbReference>
<evidence type="ECO:0008006" key="5">
    <source>
        <dbReference type="Google" id="ProtNLM"/>
    </source>
</evidence>
<feature type="domain" description="HTH myb-type" evidence="2">
    <location>
        <begin position="18"/>
        <end position="69"/>
    </location>
</feature>
<dbReference type="InterPro" id="IPR017930">
    <property type="entry name" value="Myb_dom"/>
</dbReference>
<feature type="domain" description="Myb-like" evidence="1">
    <location>
        <begin position="18"/>
        <end position="65"/>
    </location>
</feature>
<dbReference type="InterPro" id="IPR009057">
    <property type="entry name" value="Homeodomain-like_sf"/>
</dbReference>
<protein>
    <recommendedName>
        <fullName evidence="5">Homeodomain-like protein</fullName>
    </recommendedName>
</protein>
<dbReference type="PANTHER" id="PTHR45614">
    <property type="entry name" value="MYB PROTEIN-RELATED"/>
    <property type="match status" value="1"/>
</dbReference>
<evidence type="ECO:0000259" key="1">
    <source>
        <dbReference type="PROSITE" id="PS50090"/>
    </source>
</evidence>
<feature type="non-terminal residue" evidence="3">
    <location>
        <position position="120"/>
    </location>
</feature>
<dbReference type="SUPFAM" id="SSF46689">
    <property type="entry name" value="Homeodomain-like"/>
    <property type="match status" value="1"/>
</dbReference>
<feature type="domain" description="HTH myb-type" evidence="2">
    <location>
        <begin position="70"/>
        <end position="120"/>
    </location>
</feature>
<accession>A0ABQ7P0S0</accession>
<evidence type="ECO:0000313" key="4">
    <source>
        <dbReference type="Proteomes" id="UP000742024"/>
    </source>
</evidence>
<dbReference type="InterPro" id="IPR001005">
    <property type="entry name" value="SANT/Myb"/>
</dbReference>
<feature type="domain" description="Myb-like" evidence="1">
    <location>
        <begin position="66"/>
        <end position="112"/>
    </location>
</feature>
<dbReference type="InterPro" id="IPR050560">
    <property type="entry name" value="MYB_TF"/>
</dbReference>
<reference evidence="3 4" key="1">
    <citation type="journal article" date="2020" name="bioRxiv">
        <title>Whole genome comparisons of ergot fungi reveals the divergence and evolution of species within the genus Claviceps are the result of varying mechanisms driving genome evolution and host range expansion.</title>
        <authorList>
            <person name="Wyka S.A."/>
            <person name="Mondo S.J."/>
            <person name="Liu M."/>
            <person name="Dettman J."/>
            <person name="Nalam V."/>
            <person name="Broders K.D."/>
        </authorList>
    </citation>
    <scope>NUCLEOTIDE SEQUENCE [LARGE SCALE GENOMIC DNA]</scope>
    <source>
        <strain evidence="3 4">LM583</strain>
    </source>
</reference>
<keyword evidence="4" id="KW-1185">Reference proteome</keyword>
<dbReference type="Pfam" id="PF13921">
    <property type="entry name" value="Myb_DNA-bind_6"/>
    <property type="match status" value="1"/>
</dbReference>
<organism evidence="3 4">
    <name type="scientific">Claviceps arundinis</name>
    <dbReference type="NCBI Taxonomy" id="1623583"/>
    <lineage>
        <taxon>Eukaryota</taxon>
        <taxon>Fungi</taxon>
        <taxon>Dikarya</taxon>
        <taxon>Ascomycota</taxon>
        <taxon>Pezizomycotina</taxon>
        <taxon>Sordariomycetes</taxon>
        <taxon>Hypocreomycetidae</taxon>
        <taxon>Hypocreales</taxon>
        <taxon>Clavicipitaceae</taxon>
        <taxon>Claviceps</taxon>
    </lineage>
</organism>
<name>A0ABQ7P0S0_9HYPO</name>